<dbReference type="EMBL" id="CAACVR010000009">
    <property type="protein sequence ID" value="VEU21079.1"/>
    <property type="molecule type" value="Genomic_DNA"/>
</dbReference>
<accession>A0A448YJH5</accession>
<evidence type="ECO:0000313" key="3">
    <source>
        <dbReference type="Proteomes" id="UP000290900"/>
    </source>
</evidence>
<dbReference type="Proteomes" id="UP000290900">
    <property type="component" value="Unassembled WGS sequence"/>
</dbReference>
<dbReference type="FunCoup" id="A0A448YJH5">
    <property type="interactions" value="26"/>
</dbReference>
<reference evidence="2 3" key="1">
    <citation type="submission" date="2018-12" db="EMBL/GenBank/DDBJ databases">
        <authorList>
            <person name="Tiukova I."/>
            <person name="Dainat J."/>
        </authorList>
    </citation>
    <scope>NUCLEOTIDE SEQUENCE [LARGE SCALE GENOMIC DNA]</scope>
</reference>
<feature type="region of interest" description="Disordered" evidence="1">
    <location>
        <begin position="1"/>
        <end position="35"/>
    </location>
</feature>
<dbReference type="AlphaFoldDB" id="A0A448YJH5"/>
<keyword evidence="3" id="KW-1185">Reference proteome</keyword>
<protein>
    <submittedName>
        <fullName evidence="2">DEKNAAC101951</fullName>
    </submittedName>
</protein>
<evidence type="ECO:0000313" key="2">
    <source>
        <dbReference type="EMBL" id="VEU21079.1"/>
    </source>
</evidence>
<sequence>MDCPEPSGTETLNDQDGGTKRHRSSRTAGKRSGRHFLSDWFSEDKKCSSKGEDEFAVKEKLLLSKLIEANLNNTGVSGNSGNSELQKNAIPGFGQLKVRHSNPLQDNGMEMNRVEVTTQMLEDNAGLINSRTLLLTDIPPYTSLPAILSRIGGGPLQRIDLLKRHNWETLSEPHSWNQPIDWQQSVLKLQFDSHENAIIFYEHSRTNAFIVNGCHLLTLWMPDKCTPDPEKKGQDEIDKEILNLMAEPENARRVLVLKQPVPNKKRTAGRKHFSYPDPLANYSSDFDIEEVVGDFSRFGKIVEVTPVISRKLCFGIQFFDIVSAMDAKHNIEGDVEDQDELKLEIARKYGGWYVWYGKDPTDKPILA</sequence>
<evidence type="ECO:0000256" key="1">
    <source>
        <dbReference type="SAM" id="MobiDB-lite"/>
    </source>
</evidence>
<proteinExistence type="predicted"/>
<gene>
    <name evidence="2" type="ORF">BRENAR_LOCUS1814</name>
</gene>
<dbReference type="InParanoid" id="A0A448YJH5"/>
<name>A0A448YJH5_BRENA</name>
<feature type="compositionally biased region" description="Basic residues" evidence="1">
    <location>
        <begin position="20"/>
        <end position="34"/>
    </location>
</feature>
<dbReference type="OrthoDB" id="3997186at2759"/>
<dbReference type="STRING" id="13370.A0A448YJH5"/>
<organism evidence="2 3">
    <name type="scientific">Brettanomyces naardenensis</name>
    <name type="common">Yeast</name>
    <dbReference type="NCBI Taxonomy" id="13370"/>
    <lineage>
        <taxon>Eukaryota</taxon>
        <taxon>Fungi</taxon>
        <taxon>Dikarya</taxon>
        <taxon>Ascomycota</taxon>
        <taxon>Saccharomycotina</taxon>
        <taxon>Pichiomycetes</taxon>
        <taxon>Pichiales</taxon>
        <taxon>Pichiaceae</taxon>
        <taxon>Brettanomyces</taxon>
    </lineage>
</organism>